<dbReference type="GO" id="GO:0008234">
    <property type="term" value="F:cysteine-type peptidase activity"/>
    <property type="evidence" value="ECO:0007669"/>
    <property type="project" value="InterPro"/>
</dbReference>
<evidence type="ECO:0000313" key="5">
    <source>
        <dbReference type="EMBL" id="TKS01653.1"/>
    </source>
</evidence>
<accession>A0A4U5PVW9</accession>
<gene>
    <name evidence="5" type="ORF">D5086_0000170710</name>
</gene>
<dbReference type="InterPro" id="IPR038765">
    <property type="entry name" value="Papain-like_cys_pep_sf"/>
</dbReference>
<dbReference type="GO" id="GO:0006508">
    <property type="term" value="P:proteolysis"/>
    <property type="evidence" value="ECO:0007669"/>
    <property type="project" value="UniProtKB-KW"/>
</dbReference>
<dbReference type="InterPro" id="IPR045012">
    <property type="entry name" value="NLP"/>
</dbReference>
<organism evidence="5">
    <name type="scientific">Populus alba</name>
    <name type="common">White poplar</name>
    <dbReference type="NCBI Taxonomy" id="43335"/>
    <lineage>
        <taxon>Eukaryota</taxon>
        <taxon>Viridiplantae</taxon>
        <taxon>Streptophyta</taxon>
        <taxon>Embryophyta</taxon>
        <taxon>Tracheophyta</taxon>
        <taxon>Spermatophyta</taxon>
        <taxon>Magnoliopsida</taxon>
        <taxon>eudicotyledons</taxon>
        <taxon>Gunneridae</taxon>
        <taxon>Pentapetalae</taxon>
        <taxon>rosids</taxon>
        <taxon>fabids</taxon>
        <taxon>Malpighiales</taxon>
        <taxon>Salicaceae</taxon>
        <taxon>Saliceae</taxon>
        <taxon>Populus</taxon>
    </lineage>
</organism>
<dbReference type="Gene3D" id="3.40.395.10">
    <property type="entry name" value="Adenoviral Proteinase, Chain A"/>
    <property type="match status" value="1"/>
</dbReference>
<dbReference type="InterPro" id="IPR003653">
    <property type="entry name" value="Peptidase_C48_C"/>
</dbReference>
<dbReference type="PROSITE" id="PS50600">
    <property type="entry name" value="ULP_PROTEASE"/>
    <property type="match status" value="1"/>
</dbReference>
<evidence type="ECO:0000256" key="3">
    <source>
        <dbReference type="ARBA" id="ARBA00022801"/>
    </source>
</evidence>
<dbReference type="STRING" id="43335.A0A4U5PVW9"/>
<proteinExistence type="inferred from homology"/>
<evidence type="ECO:0000256" key="1">
    <source>
        <dbReference type="ARBA" id="ARBA00005234"/>
    </source>
</evidence>
<evidence type="ECO:0000259" key="4">
    <source>
        <dbReference type="PROSITE" id="PS50600"/>
    </source>
</evidence>
<comment type="caution">
    <text evidence="5">The sequence shown here is derived from an EMBL/GenBank/DDBJ whole genome shotgun (WGS) entry which is preliminary data.</text>
</comment>
<sequence>MEIGDLGSMLGSFNMAQDASRESGKASNSVSHEDDADDATIMMRGSMRSTECFSINQIAASAEIFDILEYVCHVHDLPMALTWISDRREEDTNSRERFRLHIVDTACFVNDVGMKGFVEACVEGPPLEEGQGVAGKALQSKMQFVPDVADLDAIDYPFLHVAWEFGLHAVLAIKLASTYMSNVDYILELVFPLETRELSEQLVLMKEIISTLTKNCGNSWRLWGNRAGIEKAGKSDETASIVSGSSQGFSDIGGLNTKDIIITLDSCLSDGHADSPEHFELIDNIFSPSLFETIDRLMSSSRKQQGNSEHQMPRHQAGPFKVIKSTSPEDLKLINYIFNSSSDESEIVVHCNHNYLTRSELCTLRPQTCLDDNVISIMSDALTVAERRKKKGSINWYLPICFSEYAYDTSECISFAKKHMFRENYMSALFGCEKMYVPVFDKERRHFYLFVLHIKKQFVEIWDSLAKSSGSSVDKRLPNMLAILDVLFEDDIQQNYPDGWSFASFSVDRSPNVAQQTNGYDCGVYVIKFMLAPEQATQPDFVFDSDTERLDVVLRLLDGNVNSCRNELAAKAGAYFLRSSGTNDSLRIYVQNMDEETANKYSMLRGINVDVNPALNQM</sequence>
<dbReference type="PANTHER" id="PTHR32002">
    <property type="entry name" value="PROTEIN NLP8"/>
    <property type="match status" value="1"/>
</dbReference>
<dbReference type="GO" id="GO:0003700">
    <property type="term" value="F:DNA-binding transcription factor activity"/>
    <property type="evidence" value="ECO:0007669"/>
    <property type="project" value="InterPro"/>
</dbReference>
<dbReference type="SUPFAM" id="SSF54001">
    <property type="entry name" value="Cysteine proteinases"/>
    <property type="match status" value="1"/>
</dbReference>
<dbReference type="Pfam" id="PF02902">
    <property type="entry name" value="Peptidase_C48"/>
    <property type="match status" value="1"/>
</dbReference>
<keyword evidence="3" id="KW-0378">Hydrolase</keyword>
<reference evidence="5" key="1">
    <citation type="submission" date="2018-10" db="EMBL/GenBank/DDBJ databases">
        <title>Population genomic analysis revealed the cold adaptation of white poplar.</title>
        <authorList>
            <person name="Liu Y.-J."/>
        </authorList>
    </citation>
    <scope>NUCLEOTIDE SEQUENCE [LARGE SCALE GENOMIC DNA]</scope>
    <source>
        <strain evidence="5">PAL-ZL1</strain>
    </source>
</reference>
<dbReference type="PANTHER" id="PTHR32002:SF46">
    <property type="entry name" value="PROTEIN NLP2"/>
    <property type="match status" value="1"/>
</dbReference>
<keyword evidence="2" id="KW-0645">Protease</keyword>
<evidence type="ECO:0000256" key="2">
    <source>
        <dbReference type="ARBA" id="ARBA00022670"/>
    </source>
</evidence>
<dbReference type="AlphaFoldDB" id="A0A4U5PVW9"/>
<dbReference type="EMBL" id="RCHU01000560">
    <property type="protein sequence ID" value="TKS01653.1"/>
    <property type="molecule type" value="Genomic_DNA"/>
</dbReference>
<feature type="domain" description="Ubiquitin-like protease family profile" evidence="4">
    <location>
        <begin position="354"/>
        <end position="533"/>
    </location>
</feature>
<comment type="similarity">
    <text evidence="1">Belongs to the peptidase C48 family.</text>
</comment>
<name>A0A4U5PVW9_POPAL</name>
<protein>
    <recommendedName>
        <fullName evidence="4">Ubiquitin-like protease family profile domain-containing protein</fullName>
    </recommendedName>
</protein>
<dbReference type="Pfam" id="PF22922">
    <property type="entry name" value="GAF_NLP"/>
    <property type="match status" value="1"/>
</dbReference>
<dbReference type="InterPro" id="IPR055081">
    <property type="entry name" value="NLP1-9_GAF"/>
</dbReference>